<evidence type="ECO:0000313" key="2">
    <source>
        <dbReference type="EMBL" id="KAF5922458.1"/>
    </source>
</evidence>
<dbReference type="Proteomes" id="UP000551758">
    <property type="component" value="Unassembled WGS sequence"/>
</dbReference>
<evidence type="ECO:0000313" key="3">
    <source>
        <dbReference type="Proteomes" id="UP000551758"/>
    </source>
</evidence>
<feature type="compositionally biased region" description="Polar residues" evidence="1">
    <location>
        <begin position="75"/>
        <end position="104"/>
    </location>
</feature>
<keyword evidence="3" id="KW-1185">Reference proteome</keyword>
<dbReference type="AlphaFoldDB" id="A0A7J7F3L4"/>
<organism evidence="2 3">
    <name type="scientific">Diceros bicornis minor</name>
    <name type="common">South-central black rhinoceros</name>
    <dbReference type="NCBI Taxonomy" id="77932"/>
    <lineage>
        <taxon>Eukaryota</taxon>
        <taxon>Metazoa</taxon>
        <taxon>Chordata</taxon>
        <taxon>Craniata</taxon>
        <taxon>Vertebrata</taxon>
        <taxon>Euteleostomi</taxon>
        <taxon>Mammalia</taxon>
        <taxon>Eutheria</taxon>
        <taxon>Laurasiatheria</taxon>
        <taxon>Perissodactyla</taxon>
        <taxon>Rhinocerotidae</taxon>
        <taxon>Diceros</taxon>
    </lineage>
</organism>
<name>A0A7J7F3L4_DICBM</name>
<proteinExistence type="predicted"/>
<evidence type="ECO:0000256" key="1">
    <source>
        <dbReference type="SAM" id="MobiDB-lite"/>
    </source>
</evidence>
<dbReference type="EMBL" id="JACDTQ010001475">
    <property type="protein sequence ID" value="KAF5922458.1"/>
    <property type="molecule type" value="Genomic_DNA"/>
</dbReference>
<protein>
    <submittedName>
        <fullName evidence="2">Uncharacterized protein</fullName>
    </submittedName>
</protein>
<feature type="region of interest" description="Disordered" evidence="1">
    <location>
        <begin position="75"/>
        <end position="125"/>
    </location>
</feature>
<sequence length="168" mass="18273">MVSMGYAWEEIQDSSMNQKYGKVMTTYVLPGYKRSEPQGYTITLKPLPSDDPTKSCTPSPPCKVPYTVSANPKQWSFNEKATIPSTDPQSGPVTSPSTHNTSSHVGAPDRTNFPQGISSEGHSLHSGQLGQVQNWWNLPEGVTPSPSSGNSQGWQGATGRFFIFISHL</sequence>
<reference evidence="2 3" key="1">
    <citation type="journal article" date="2020" name="Mol. Biol. Evol.">
        <title>Interspecific Gene Flow and the Evolution of Specialization in Black and White Rhinoceros.</title>
        <authorList>
            <person name="Moodley Y."/>
            <person name="Westbury M.V."/>
            <person name="Russo I.M."/>
            <person name="Gopalakrishnan S."/>
            <person name="Rakotoarivelo A."/>
            <person name="Olsen R.A."/>
            <person name="Prost S."/>
            <person name="Tunstall T."/>
            <person name="Ryder O.A."/>
            <person name="Dalen L."/>
            <person name="Bruford M.W."/>
        </authorList>
    </citation>
    <scope>NUCLEOTIDE SEQUENCE [LARGE SCALE GENOMIC DNA]</scope>
    <source>
        <strain evidence="2">SBR-YM</strain>
        <tissue evidence="2">Skin</tissue>
    </source>
</reference>
<gene>
    <name evidence="2" type="ORF">HPG69_009502</name>
</gene>
<feature type="compositionally biased region" description="Polar residues" evidence="1">
    <location>
        <begin position="112"/>
        <end position="125"/>
    </location>
</feature>
<accession>A0A7J7F3L4</accession>
<comment type="caution">
    <text evidence="2">The sequence shown here is derived from an EMBL/GenBank/DDBJ whole genome shotgun (WGS) entry which is preliminary data.</text>
</comment>
<dbReference type="Gene3D" id="1.10.8.10">
    <property type="entry name" value="DNA helicase RuvA subunit, C-terminal domain"/>
    <property type="match status" value="1"/>
</dbReference>